<organism evidence="3 4">
    <name type="scientific">Rohdeia mirabilis</name>
    <dbReference type="NCBI Taxonomy" id="2528008"/>
    <lineage>
        <taxon>Bacteria</taxon>
        <taxon>Pseudomonadati</taxon>
        <taxon>Planctomycetota</taxon>
        <taxon>Planctomycetia</taxon>
        <taxon>Planctomycetia incertae sedis</taxon>
        <taxon>Rohdeia</taxon>
    </lineage>
</organism>
<protein>
    <submittedName>
        <fullName evidence="3">Uncharacterized protein</fullName>
    </submittedName>
</protein>
<keyword evidence="4" id="KW-1185">Reference proteome</keyword>
<proteinExistence type="predicted"/>
<keyword evidence="2" id="KW-0812">Transmembrane</keyword>
<dbReference type="Proteomes" id="UP000319342">
    <property type="component" value="Chromosome"/>
</dbReference>
<keyword evidence="2" id="KW-1133">Transmembrane helix</keyword>
<keyword evidence="2" id="KW-0472">Membrane</keyword>
<gene>
    <name evidence="3" type="ORF">Pla163_12010</name>
</gene>
<evidence type="ECO:0000313" key="3">
    <source>
        <dbReference type="EMBL" id="QDU84098.1"/>
    </source>
</evidence>
<evidence type="ECO:0000256" key="1">
    <source>
        <dbReference type="SAM" id="MobiDB-lite"/>
    </source>
</evidence>
<feature type="transmembrane region" description="Helical" evidence="2">
    <location>
        <begin position="31"/>
        <end position="52"/>
    </location>
</feature>
<reference evidence="3 4" key="1">
    <citation type="submission" date="2019-02" db="EMBL/GenBank/DDBJ databases">
        <title>Deep-cultivation of Planctomycetes and their phenomic and genomic characterization uncovers novel biology.</title>
        <authorList>
            <person name="Wiegand S."/>
            <person name="Jogler M."/>
            <person name="Boedeker C."/>
            <person name="Pinto D."/>
            <person name="Vollmers J."/>
            <person name="Rivas-Marin E."/>
            <person name="Kohn T."/>
            <person name="Peeters S.H."/>
            <person name="Heuer A."/>
            <person name="Rast P."/>
            <person name="Oberbeckmann S."/>
            <person name="Bunk B."/>
            <person name="Jeske O."/>
            <person name="Meyerdierks A."/>
            <person name="Storesund J.E."/>
            <person name="Kallscheuer N."/>
            <person name="Luecker S."/>
            <person name="Lage O.M."/>
            <person name="Pohl T."/>
            <person name="Merkel B.J."/>
            <person name="Hornburger P."/>
            <person name="Mueller R.-W."/>
            <person name="Bruemmer F."/>
            <person name="Labrenz M."/>
            <person name="Spormann A.M."/>
            <person name="Op den Camp H."/>
            <person name="Overmann J."/>
            <person name="Amann R."/>
            <person name="Jetten M.S.M."/>
            <person name="Mascher T."/>
            <person name="Medema M.H."/>
            <person name="Devos D.P."/>
            <person name="Kaster A.-K."/>
            <person name="Ovreas L."/>
            <person name="Rohde M."/>
            <person name="Galperin M.Y."/>
            <person name="Jogler C."/>
        </authorList>
    </citation>
    <scope>NUCLEOTIDE SEQUENCE [LARGE SCALE GENOMIC DNA]</scope>
    <source>
        <strain evidence="3 4">Pla163</strain>
    </source>
</reference>
<dbReference type="AlphaFoldDB" id="A0A518CXZ8"/>
<dbReference type="EMBL" id="CP036290">
    <property type="protein sequence ID" value="QDU84098.1"/>
    <property type="molecule type" value="Genomic_DNA"/>
</dbReference>
<sequence>MVSMSCATFAWGCWWTDLVMQRFVPDLLPSIALVATIASLFAGVGLICGFLCLRGKNRLWLAIAVIPILANASLLATPFLLGSTHGLAEYREQAPETGAGEVPDSAEDNSAPGSAVGAPPR</sequence>
<accession>A0A518CXZ8</accession>
<evidence type="ECO:0000313" key="4">
    <source>
        <dbReference type="Proteomes" id="UP000319342"/>
    </source>
</evidence>
<name>A0A518CXZ8_9BACT</name>
<feature type="transmembrane region" description="Helical" evidence="2">
    <location>
        <begin position="59"/>
        <end position="81"/>
    </location>
</feature>
<feature type="region of interest" description="Disordered" evidence="1">
    <location>
        <begin position="92"/>
        <end position="121"/>
    </location>
</feature>
<evidence type="ECO:0000256" key="2">
    <source>
        <dbReference type="SAM" id="Phobius"/>
    </source>
</evidence>